<dbReference type="Gene3D" id="2.60.40.1930">
    <property type="match status" value="2"/>
</dbReference>
<evidence type="ECO:0000313" key="5">
    <source>
        <dbReference type="Proteomes" id="UP000824782"/>
    </source>
</evidence>
<dbReference type="Proteomes" id="UP000824782">
    <property type="component" value="Unassembled WGS sequence"/>
</dbReference>
<evidence type="ECO:0000313" key="4">
    <source>
        <dbReference type="EMBL" id="KAG8573861.1"/>
    </source>
</evidence>
<dbReference type="EMBL" id="WNYA01000004">
    <property type="protein sequence ID" value="KAG8573861.1"/>
    <property type="molecule type" value="Genomic_DNA"/>
</dbReference>
<accession>A0AAV7BMY6</accession>
<dbReference type="InterPro" id="IPR050473">
    <property type="entry name" value="A2M/Complement_sys"/>
</dbReference>
<gene>
    <name evidence="4" type="ORF">GDO81_008888</name>
</gene>
<proteinExistence type="predicted"/>
<organism evidence="4 5">
    <name type="scientific">Engystomops pustulosus</name>
    <name type="common">Tungara frog</name>
    <name type="synonym">Physalaemus pustulosus</name>
    <dbReference type="NCBI Taxonomy" id="76066"/>
    <lineage>
        <taxon>Eukaryota</taxon>
        <taxon>Metazoa</taxon>
        <taxon>Chordata</taxon>
        <taxon>Craniata</taxon>
        <taxon>Vertebrata</taxon>
        <taxon>Euteleostomi</taxon>
        <taxon>Amphibia</taxon>
        <taxon>Batrachia</taxon>
        <taxon>Anura</taxon>
        <taxon>Neobatrachia</taxon>
        <taxon>Hyloidea</taxon>
        <taxon>Leptodactylidae</taxon>
        <taxon>Leiuperinae</taxon>
        <taxon>Engystomops</taxon>
    </lineage>
</organism>
<dbReference type="Pfam" id="PF01835">
    <property type="entry name" value="MG2"/>
    <property type="match status" value="1"/>
</dbReference>
<dbReference type="GO" id="GO:0004866">
    <property type="term" value="F:endopeptidase inhibitor activity"/>
    <property type="evidence" value="ECO:0007669"/>
    <property type="project" value="InterPro"/>
</dbReference>
<comment type="caution">
    <text evidence="4">The sequence shown here is derived from an EMBL/GenBank/DDBJ whole genome shotgun (WGS) entry which is preliminary data.</text>
</comment>
<dbReference type="AlphaFoldDB" id="A0AAV7BMY6"/>
<evidence type="ECO:0000259" key="3">
    <source>
        <dbReference type="Pfam" id="PF17790"/>
    </source>
</evidence>
<evidence type="ECO:0000259" key="2">
    <source>
        <dbReference type="Pfam" id="PF01835"/>
    </source>
</evidence>
<keyword evidence="1" id="KW-0732">Signal</keyword>
<dbReference type="PANTHER" id="PTHR11412">
    <property type="entry name" value="MACROGLOBULIN / COMPLEMENT"/>
    <property type="match status" value="1"/>
</dbReference>
<sequence length="199" mass="22430">MESGAVYLLLLSYLTGSAAQPPCTLITPSVLRADTMETIVLDGHNSGFEAQIKVQDFPLKKQLYVDSTVFVNNSNDFLGTTTIQIKSEDLLTQAKKTYYVSVQVISTNCKLEKVLLMSFHSGYIFIQTDKTIYTPGSQVMYRVYPLNYVLKPTKQSVIFEILNPEGVVTFRNQWVPDKLGMISKNYELPELATYVKCQT</sequence>
<dbReference type="Pfam" id="PF17790">
    <property type="entry name" value="MG1"/>
    <property type="match status" value="1"/>
</dbReference>
<dbReference type="InterPro" id="IPR002890">
    <property type="entry name" value="MG2"/>
</dbReference>
<dbReference type="InterPro" id="IPR041425">
    <property type="entry name" value="C3/4/5_MG1"/>
</dbReference>
<feature type="chain" id="PRO_5043451140" evidence="1">
    <location>
        <begin position="20"/>
        <end position="199"/>
    </location>
</feature>
<dbReference type="PANTHER" id="PTHR11412:SF81">
    <property type="entry name" value="COMPLEMENT C3"/>
    <property type="match status" value="1"/>
</dbReference>
<name>A0AAV7BMY6_ENGPU</name>
<keyword evidence="5" id="KW-1185">Reference proteome</keyword>
<feature type="signal peptide" evidence="1">
    <location>
        <begin position="1"/>
        <end position="19"/>
    </location>
</feature>
<protein>
    <submittedName>
        <fullName evidence="4">Uncharacterized protein</fullName>
    </submittedName>
</protein>
<feature type="domain" description="Macroglobulin" evidence="2">
    <location>
        <begin position="124"/>
        <end position="192"/>
    </location>
</feature>
<reference evidence="4" key="1">
    <citation type="thesis" date="2020" institute="ProQuest LLC" country="789 East Eisenhower Parkway, Ann Arbor, MI, USA">
        <title>Comparative Genomics and Chromosome Evolution.</title>
        <authorList>
            <person name="Mudd A.B."/>
        </authorList>
    </citation>
    <scope>NUCLEOTIDE SEQUENCE</scope>
    <source>
        <strain evidence="4">237g6f4</strain>
        <tissue evidence="4">Blood</tissue>
    </source>
</reference>
<feature type="domain" description="Complement C3/4/5 macroglobulin" evidence="3">
    <location>
        <begin position="21"/>
        <end position="118"/>
    </location>
</feature>
<evidence type="ECO:0000256" key="1">
    <source>
        <dbReference type="SAM" id="SignalP"/>
    </source>
</evidence>